<dbReference type="Pfam" id="PF03372">
    <property type="entry name" value="Exo_endo_phos"/>
    <property type="match status" value="1"/>
</dbReference>
<keyword evidence="3" id="KW-0255">Endonuclease</keyword>
<dbReference type="PROSITE" id="PS51257">
    <property type="entry name" value="PROKAR_LIPOPROTEIN"/>
    <property type="match status" value="1"/>
</dbReference>
<dbReference type="PANTHER" id="PTHR42834">
    <property type="entry name" value="ENDONUCLEASE/EXONUCLEASE/PHOSPHATASE FAMILY PROTEIN (AFU_ORTHOLOGUE AFUA_3G09210)"/>
    <property type="match status" value="1"/>
</dbReference>
<dbReference type="NCBIfam" id="NF033681">
    <property type="entry name" value="ExeM_NucH_DNase"/>
    <property type="match status" value="1"/>
</dbReference>
<evidence type="ECO:0000313" key="4">
    <source>
        <dbReference type="Proteomes" id="UP000288789"/>
    </source>
</evidence>
<dbReference type="EMBL" id="RSFE01000003">
    <property type="protein sequence ID" value="RWU11600.1"/>
    <property type="molecule type" value="Genomic_DNA"/>
</dbReference>
<keyword evidence="3" id="KW-0540">Nuclease</keyword>
<sequence length="596" mass="65551">MNKKNIVRASLSSLSILVLASCAQVAQPPLCLSDVTRINQIQGTSAESSLVGQQVTIRGVVTAAWQSSDALGGYFIQSVPNDVDNNAMTSEGLFVSAANTTLSMNVGELAYVTGTIGESNGLTQIDTITAFAVCDSNLTVEPTQFELPVANFEQFEALEGMLLSLTQSLTVNGHYQLLRHGQFDVAPHRLYTPTQHVEPGEPARKRALANKLARLVIDDNQAPNPDEIKIPAPALSADNSLRSGDTIGPVSGILSEFRGDYRLQPTSTIEVIKTNSRPQPPQSPATNTIRVAAFNVLNYFNGEGREKSFPTERGAKTAEEFARQHQKIIAALSQLNADVIGLMEIENDGYNSHSAIHELTDALATATGHPWRFIQADQDRFGTDAITNGLIYRSDKVRPEGEPLTINQAPFGQRSRLPLIQRFVPYNTVENLVISVNHFKSKGSCPSDRKDANANQNDGQACWNQARTESSQLLADFIDNHPELRRHSLRVLMGDFNAYAQEDPIQTLLKRGYYNRIDYFNPQGYSYVYDAQAGSLDHLLVSSGLTARVVNQAIWSINADEPTLLQYNNANKNPNWYAPSPYRASDHDPVYADIQF</sequence>
<dbReference type="CDD" id="cd10283">
    <property type="entry name" value="MnuA_DNase1-like"/>
    <property type="match status" value="1"/>
</dbReference>
<evidence type="ECO:0000313" key="3">
    <source>
        <dbReference type="EMBL" id="RWU11600.1"/>
    </source>
</evidence>
<comment type="caution">
    <text evidence="3">The sequence shown here is derived from an EMBL/GenBank/DDBJ whole genome shotgun (WGS) entry which is preliminary data.</text>
</comment>
<dbReference type="InterPro" id="IPR005135">
    <property type="entry name" value="Endo/exonuclease/phosphatase"/>
</dbReference>
<keyword evidence="1" id="KW-0732">Signal</keyword>
<dbReference type="Proteomes" id="UP000288789">
    <property type="component" value="Unassembled WGS sequence"/>
</dbReference>
<evidence type="ECO:0000256" key="1">
    <source>
        <dbReference type="SAM" id="SignalP"/>
    </source>
</evidence>
<protein>
    <submittedName>
        <fullName evidence="3">ExeM/NucH family extracellular endonuclease</fullName>
    </submittedName>
</protein>
<feature type="domain" description="Endonuclease/exonuclease/phosphatase" evidence="2">
    <location>
        <begin position="299"/>
        <end position="587"/>
    </location>
</feature>
<dbReference type="PANTHER" id="PTHR42834:SF1">
    <property type="entry name" value="ENDONUCLEASE_EXONUCLEASE_PHOSPHATASE FAMILY PROTEIN (AFU_ORTHOLOGUE AFUA_3G09210)"/>
    <property type="match status" value="1"/>
</dbReference>
<dbReference type="InterPro" id="IPR036691">
    <property type="entry name" value="Endo/exonu/phosph_ase_sf"/>
</dbReference>
<accession>A0A443Z4K8</accession>
<evidence type="ECO:0000259" key="2">
    <source>
        <dbReference type="Pfam" id="PF03372"/>
    </source>
</evidence>
<proteinExistence type="predicted"/>
<dbReference type="AlphaFoldDB" id="A0A443Z4K8"/>
<feature type="signal peptide" evidence="1">
    <location>
        <begin position="1"/>
        <end position="26"/>
    </location>
</feature>
<keyword evidence="3" id="KW-0378">Hydrolase</keyword>
<reference evidence="3 4" key="1">
    <citation type="submission" date="2018-12" db="EMBL/GenBank/DDBJ databases">
        <authorList>
            <person name="Li A."/>
            <person name="Zhang M."/>
            <person name="Zhu H."/>
        </authorList>
    </citation>
    <scope>NUCLEOTIDE SEQUENCE [LARGE SCALE GENOMIC DNA]</scope>
    <source>
        <strain evidence="3 4">R04H25</strain>
    </source>
</reference>
<dbReference type="GO" id="GO:0004519">
    <property type="term" value="F:endonuclease activity"/>
    <property type="evidence" value="ECO:0007669"/>
    <property type="project" value="UniProtKB-KW"/>
</dbReference>
<organism evidence="3 4">
    <name type="scientific">Pseudidiomarina gelatinasegens</name>
    <dbReference type="NCBI Taxonomy" id="2487740"/>
    <lineage>
        <taxon>Bacteria</taxon>
        <taxon>Pseudomonadati</taxon>
        <taxon>Pseudomonadota</taxon>
        <taxon>Gammaproteobacteria</taxon>
        <taxon>Alteromonadales</taxon>
        <taxon>Idiomarinaceae</taxon>
        <taxon>Pseudidiomarina</taxon>
    </lineage>
</organism>
<keyword evidence="4" id="KW-1185">Reference proteome</keyword>
<dbReference type="RefSeq" id="WP_128351889.1">
    <property type="nucleotide sequence ID" value="NZ_CAXBCQ010000002.1"/>
</dbReference>
<name>A0A443Z4K8_9GAMM</name>
<dbReference type="OrthoDB" id="9800417at2"/>
<dbReference type="Gene3D" id="3.60.10.10">
    <property type="entry name" value="Endonuclease/exonuclease/phosphatase"/>
    <property type="match status" value="1"/>
</dbReference>
<dbReference type="CDD" id="cd04486">
    <property type="entry name" value="YhcR_OBF_like"/>
    <property type="match status" value="1"/>
</dbReference>
<dbReference type="SUPFAM" id="SSF56219">
    <property type="entry name" value="DNase I-like"/>
    <property type="match status" value="1"/>
</dbReference>
<gene>
    <name evidence="3" type="ORF">EGC76_04875</name>
</gene>
<dbReference type="InterPro" id="IPR047971">
    <property type="entry name" value="ExeM-like"/>
</dbReference>
<feature type="chain" id="PRO_5019304873" evidence="1">
    <location>
        <begin position="27"/>
        <end position="596"/>
    </location>
</feature>